<evidence type="ECO:0000313" key="7">
    <source>
        <dbReference type="Proteomes" id="UP000439965"/>
    </source>
</evidence>
<proteinExistence type="predicted"/>
<organism evidence="4 10">
    <name type="scientific">Enterococcus gallinarum</name>
    <dbReference type="NCBI Taxonomy" id="1353"/>
    <lineage>
        <taxon>Bacteria</taxon>
        <taxon>Bacillati</taxon>
        <taxon>Bacillota</taxon>
        <taxon>Bacilli</taxon>
        <taxon>Lactobacillales</taxon>
        <taxon>Enterococcaceae</taxon>
        <taxon>Enterococcus</taxon>
    </lineage>
</organism>
<dbReference type="Proteomes" id="UP000516696">
    <property type="component" value="Chromosome"/>
</dbReference>
<dbReference type="GO" id="GO:0016787">
    <property type="term" value="F:hydrolase activity"/>
    <property type="evidence" value="ECO:0007669"/>
    <property type="project" value="UniProtKB-KW"/>
</dbReference>
<reference evidence="5 7" key="1">
    <citation type="submission" date="2019-04" db="EMBL/GenBank/DDBJ databases">
        <title>Step-wise assembly of the neonatal virome modulated by breast feeding.</title>
        <authorList>
            <person name="Liang G."/>
            <person name="Bushman F."/>
        </authorList>
    </citation>
    <scope>NUCLEOTIDE SEQUENCE [LARGE SCALE GENOMIC DNA]</scope>
    <source>
        <strain evidence="5 7">E3404</strain>
    </source>
</reference>
<dbReference type="Proteomes" id="UP001183682">
    <property type="component" value="Unassembled WGS sequence"/>
</dbReference>
<dbReference type="Gene3D" id="3.40.50.1820">
    <property type="entry name" value="alpha/beta hydrolase"/>
    <property type="match status" value="1"/>
</dbReference>
<evidence type="ECO:0000313" key="10">
    <source>
        <dbReference type="Proteomes" id="UP001183682"/>
    </source>
</evidence>
<dbReference type="InterPro" id="IPR000073">
    <property type="entry name" value="AB_hydrolase_1"/>
</dbReference>
<evidence type="ECO:0000313" key="3">
    <source>
        <dbReference type="EMBL" id="MBA0974100.1"/>
    </source>
</evidence>
<dbReference type="AlphaFoldDB" id="A0A366U873"/>
<evidence type="ECO:0000256" key="1">
    <source>
        <dbReference type="ARBA" id="ARBA00022801"/>
    </source>
</evidence>
<reference evidence="3 9" key="3">
    <citation type="submission" date="2020-06" db="EMBL/GenBank/DDBJ databases">
        <title>Crossreactivity between MHC class I-restricted antigens from cancer cells and an enterococcal bacteriophage.</title>
        <authorList>
            <person name="Fluckiger A."/>
            <person name="Daillere R."/>
            <person name="Sassi M."/>
            <person name="Cattoir V."/>
            <person name="Kroemer G."/>
            <person name="Zitvogel L."/>
        </authorList>
    </citation>
    <scope>NUCLEOTIDE SEQUENCE [LARGE SCALE GENOMIC DNA]</scope>
    <source>
        <strain evidence="3 9">EG4</strain>
    </source>
</reference>
<protein>
    <submittedName>
        <fullName evidence="5">Alpha/beta fold hydrolase</fullName>
    </submittedName>
    <submittedName>
        <fullName evidence="4">Alpha/beta hydrolase</fullName>
    </submittedName>
</protein>
<evidence type="ECO:0000313" key="5">
    <source>
        <dbReference type="EMBL" id="MXS26198.1"/>
    </source>
</evidence>
<gene>
    <name evidence="6" type="ORF">EGM181_11795</name>
    <name evidence="5" type="ORF">GTI89_09020</name>
    <name evidence="3" type="ORF">HWH42_16135</name>
    <name evidence="4" type="ORF">P7E30_01080</name>
</gene>
<evidence type="ECO:0000313" key="4">
    <source>
        <dbReference type="EMBL" id="MDT2688796.1"/>
    </source>
</evidence>
<dbReference type="Pfam" id="PF00561">
    <property type="entry name" value="Abhydrolase_1"/>
    <property type="match status" value="1"/>
</dbReference>
<dbReference type="PANTHER" id="PTHR43798">
    <property type="entry name" value="MONOACYLGLYCEROL LIPASE"/>
    <property type="match status" value="1"/>
</dbReference>
<dbReference type="EMBL" id="JABXJK010000078">
    <property type="protein sequence ID" value="MBA0974100.1"/>
    <property type="molecule type" value="Genomic_DNA"/>
</dbReference>
<dbReference type="Proteomes" id="UP000439965">
    <property type="component" value="Unassembled WGS sequence"/>
</dbReference>
<dbReference type="EMBL" id="JARPZN010000001">
    <property type="protein sequence ID" value="MDT2688796.1"/>
    <property type="molecule type" value="Genomic_DNA"/>
</dbReference>
<feature type="domain" description="AB hydrolase-1" evidence="2">
    <location>
        <begin position="25"/>
        <end position="128"/>
    </location>
</feature>
<dbReference type="SUPFAM" id="SSF53474">
    <property type="entry name" value="alpha/beta-Hydrolases"/>
    <property type="match status" value="1"/>
</dbReference>
<evidence type="ECO:0000259" key="2">
    <source>
        <dbReference type="Pfam" id="PF00561"/>
    </source>
</evidence>
<evidence type="ECO:0000313" key="8">
    <source>
        <dbReference type="Proteomes" id="UP000516696"/>
    </source>
</evidence>
<dbReference type="GeneID" id="93224688"/>
<dbReference type="GO" id="GO:0016020">
    <property type="term" value="C:membrane"/>
    <property type="evidence" value="ECO:0007669"/>
    <property type="project" value="TreeGrafter"/>
</dbReference>
<accession>A0A366U873</accession>
<dbReference type="EMBL" id="WVTI01000006">
    <property type="protein sequence ID" value="MXS26198.1"/>
    <property type="molecule type" value="Genomic_DNA"/>
</dbReference>
<reference evidence="6 8" key="2">
    <citation type="submission" date="2020-03" db="EMBL/GenBank/DDBJ databases">
        <title>Characterization of ganglioside-mimicking enterococci.</title>
        <authorList>
            <person name="Patry R.T."/>
            <person name="Nothaft H."/>
            <person name="Bridger R."/>
            <person name="Shajahan A."/>
            <person name="Huynh S."/>
            <person name="Sanchez S."/>
            <person name="Azadi P."/>
            <person name="Cooper K."/>
            <person name="Miller W.G."/>
            <person name="Parker C.T."/>
            <person name="Wells L."/>
            <person name="Szymanski C.M."/>
        </authorList>
    </citation>
    <scope>NUCLEOTIDE SEQUENCE [LARGE SCALE GENOMIC DNA]</scope>
    <source>
        <strain evidence="6 8">EGM181</strain>
    </source>
</reference>
<dbReference type="RefSeq" id="WP_003126124.1">
    <property type="nucleotide sequence ID" value="NZ_BSYC01000001.1"/>
</dbReference>
<dbReference type="PANTHER" id="PTHR43798:SF31">
    <property type="entry name" value="AB HYDROLASE SUPERFAMILY PROTEIN YCLE"/>
    <property type="match status" value="1"/>
</dbReference>
<dbReference type="InterPro" id="IPR050266">
    <property type="entry name" value="AB_hydrolase_sf"/>
</dbReference>
<dbReference type="EMBL" id="CP050485">
    <property type="protein sequence ID" value="QOG27896.1"/>
    <property type="molecule type" value="Genomic_DNA"/>
</dbReference>
<sequence>MESEKCYAKMQDGSVLYYEKIGKGKPLFLLHGNGGSSAYFANQIAELSQKHQLYLIDSRGHGKSTNTRKKIDFFLMADDLYAIIQKEHLSKVALLGFSDGANLAMVFCFKYPELVSCLILNSGNTDPKGVRLFARIGSLIQYAVVWLCAPFDKGMRGFLPILALLFRNIGLSATDLKKITVPTLILVGKRDSIKLSHSFYLANHIPNANFMVVKGQGHSFARKNPNIFNQKVLSFLDKVGQ</sequence>
<reference evidence="4" key="4">
    <citation type="submission" date="2023-03" db="EMBL/GenBank/DDBJ databases">
        <authorList>
            <person name="Shen W."/>
            <person name="Cai J."/>
        </authorList>
    </citation>
    <scope>NUCLEOTIDE SEQUENCE</scope>
    <source>
        <strain evidence="4">K69-2</strain>
    </source>
</reference>
<name>A0A366U873_ENTGA</name>
<dbReference type="InterPro" id="IPR029058">
    <property type="entry name" value="AB_hydrolase_fold"/>
</dbReference>
<keyword evidence="1 4" id="KW-0378">Hydrolase</keyword>
<dbReference type="Proteomes" id="UP000571857">
    <property type="component" value="Unassembled WGS sequence"/>
</dbReference>
<evidence type="ECO:0000313" key="9">
    <source>
        <dbReference type="Proteomes" id="UP000571857"/>
    </source>
</evidence>
<evidence type="ECO:0000313" key="6">
    <source>
        <dbReference type="EMBL" id="QOG27896.1"/>
    </source>
</evidence>